<feature type="region of interest" description="Disordered" evidence="1">
    <location>
        <begin position="606"/>
        <end position="626"/>
    </location>
</feature>
<evidence type="ECO:0000256" key="1">
    <source>
        <dbReference type="SAM" id="MobiDB-lite"/>
    </source>
</evidence>
<proteinExistence type="predicted"/>
<dbReference type="EMBL" id="ML977514">
    <property type="protein sequence ID" value="KAF2126167.1"/>
    <property type="molecule type" value="Genomic_DNA"/>
</dbReference>
<feature type="transmembrane region" description="Helical" evidence="2">
    <location>
        <begin position="1149"/>
        <end position="1175"/>
    </location>
</feature>
<gene>
    <name evidence="3" type="ORF">P153DRAFT_347161</name>
</gene>
<dbReference type="Pfam" id="PF11915">
    <property type="entry name" value="DUF3433"/>
    <property type="match status" value="2"/>
</dbReference>
<dbReference type="RefSeq" id="XP_033520559.1">
    <property type="nucleotide sequence ID" value="XM_033666156.1"/>
</dbReference>
<evidence type="ECO:0000256" key="2">
    <source>
        <dbReference type="SAM" id="Phobius"/>
    </source>
</evidence>
<keyword evidence="2" id="KW-0812">Transmembrane</keyword>
<evidence type="ECO:0000313" key="4">
    <source>
        <dbReference type="Proteomes" id="UP000799771"/>
    </source>
</evidence>
<feature type="transmembrane region" description="Helical" evidence="2">
    <location>
        <begin position="65"/>
        <end position="90"/>
    </location>
</feature>
<organism evidence="3 4">
    <name type="scientific">Dothidotthia symphoricarpi CBS 119687</name>
    <dbReference type="NCBI Taxonomy" id="1392245"/>
    <lineage>
        <taxon>Eukaryota</taxon>
        <taxon>Fungi</taxon>
        <taxon>Dikarya</taxon>
        <taxon>Ascomycota</taxon>
        <taxon>Pezizomycotina</taxon>
        <taxon>Dothideomycetes</taxon>
        <taxon>Pleosporomycetidae</taxon>
        <taxon>Pleosporales</taxon>
        <taxon>Dothidotthiaceae</taxon>
        <taxon>Dothidotthia</taxon>
    </lineage>
</organism>
<dbReference type="OrthoDB" id="3248909at2759"/>
<feature type="transmembrane region" description="Helical" evidence="2">
    <location>
        <begin position="747"/>
        <end position="772"/>
    </location>
</feature>
<feature type="transmembrane region" description="Helical" evidence="2">
    <location>
        <begin position="21"/>
        <end position="45"/>
    </location>
</feature>
<name>A0A6A6A5I1_9PLEO</name>
<keyword evidence="4" id="KW-1185">Reference proteome</keyword>
<dbReference type="PANTHER" id="PTHR37544">
    <property type="entry name" value="SPRAY-RELATED"/>
    <property type="match status" value="1"/>
</dbReference>
<feature type="transmembrane region" description="Helical" evidence="2">
    <location>
        <begin position="638"/>
        <end position="661"/>
    </location>
</feature>
<dbReference type="GeneID" id="54406588"/>
<evidence type="ECO:0000313" key="3">
    <source>
        <dbReference type="EMBL" id="KAF2126167.1"/>
    </source>
</evidence>
<keyword evidence="2" id="KW-1133">Transmembrane helix</keyword>
<dbReference type="PANTHER" id="PTHR37544:SF3">
    <property type="entry name" value="SPRAY"/>
    <property type="match status" value="1"/>
</dbReference>
<dbReference type="Proteomes" id="UP000799771">
    <property type="component" value="Unassembled WGS sequence"/>
</dbReference>
<feature type="transmembrane region" description="Helical" evidence="2">
    <location>
        <begin position="521"/>
        <end position="543"/>
    </location>
</feature>
<feature type="transmembrane region" description="Helical" evidence="2">
    <location>
        <begin position="681"/>
        <end position="701"/>
    </location>
</feature>
<keyword evidence="2" id="KW-0472">Membrane</keyword>
<reference evidence="3" key="1">
    <citation type="journal article" date="2020" name="Stud. Mycol.">
        <title>101 Dothideomycetes genomes: a test case for predicting lifestyles and emergence of pathogens.</title>
        <authorList>
            <person name="Haridas S."/>
            <person name="Albert R."/>
            <person name="Binder M."/>
            <person name="Bloem J."/>
            <person name="Labutti K."/>
            <person name="Salamov A."/>
            <person name="Andreopoulos B."/>
            <person name="Baker S."/>
            <person name="Barry K."/>
            <person name="Bills G."/>
            <person name="Bluhm B."/>
            <person name="Cannon C."/>
            <person name="Castanera R."/>
            <person name="Culley D."/>
            <person name="Daum C."/>
            <person name="Ezra D."/>
            <person name="Gonzalez J."/>
            <person name="Henrissat B."/>
            <person name="Kuo A."/>
            <person name="Liang C."/>
            <person name="Lipzen A."/>
            <person name="Lutzoni F."/>
            <person name="Magnuson J."/>
            <person name="Mondo S."/>
            <person name="Nolan M."/>
            <person name="Ohm R."/>
            <person name="Pangilinan J."/>
            <person name="Park H.-J."/>
            <person name="Ramirez L."/>
            <person name="Alfaro M."/>
            <person name="Sun H."/>
            <person name="Tritt A."/>
            <person name="Yoshinaga Y."/>
            <person name="Zwiers L.-H."/>
            <person name="Turgeon B."/>
            <person name="Goodwin S."/>
            <person name="Spatafora J."/>
            <person name="Crous P."/>
            <person name="Grigoriev I."/>
        </authorList>
    </citation>
    <scope>NUCLEOTIDE SEQUENCE</scope>
    <source>
        <strain evidence="3">CBS 119687</strain>
    </source>
</reference>
<sequence>MSSFLRPKRTSANRQSSWHPPALRPLSLILAILVCWAFIAVLEYFLSKSQHDGGVVFATKISDLPLSQCFTFLYMPTIIAVVFSIFWVWIDIDAKRYQPYHQLSRAKGALGKDSLLLTYPFDFGPFVPFHALRNRHWLVLLSSTAVLFVTFGIVPLQAGLFSTRSITRTFPETFISSKAFLDASKQENELTIQFTQSAYGILTLNETLPAYMNETYALAPFVLHEAEHQQQETWTAETTLYSMDLKCEMTKRTQTRNTIFLNSTLSVCGYPLDDMGNTTTNSSLGIERYSANFAGFGTTADWSGKSQTELLALSLFCDNEAPANNSFFAAFSQNKEKEDDPAIDPTSIFCEMDYYEQTVRATIDATSKAPLQVIPLDSKRPVSAGVFDEFSFQSALAIEEKPMFARFPTESDDIVTRTNNLPIVKIPRYIEQLSGKDITFKLKSSDGWDLPAMAAMAIVAGGRELGDYLDADVLGESYEKAYRLLFARIMTDILATDFSADTTNVTGQKEVVFEALVIEPVFAYLVEGFLAFVSLLGVALLYLSVVRKKKLHSDPGTIAATMSLGAENTPLLSIFDTLDCCSEKHLQQQLSDKRFKLTDDNSATRIAFENDPDHPSESLSLTEPDESEIAKPHRPLQFNFFIIMLMILGFLAVAITFGVLFVKSRSHGLALPSKNKVVQNLVINFVPTAIATLIEPAWIFINRLFCVLQPFEELQGSKARAARSIDLNYSSLPPQLTIFKAFRSGHLTLATVCVMALLANLLATAYAGIFIVDQRLMPTQTTFASLYDAKFVNINGSAGPPREGEREVYETVYSGAYQGGTGESQFLVAESNYTHNTSLPAWIDNTAMYLPFTIPETANTTEERFRARTKFFSAEANCKPMVLGQDYQLQLFANHSDEFDNGPISFKPKVIDGNGKSVTCYGNDLEFNVGPGSNPMGKRVSGKLAAELVATLVAGPNNTIQSDQDTCRSAVAIGWMKKAPAEWIDVMNATIAEATSKDTFFVLCQPKLIIGDATIVVDSNGRLQEKPVDAVPDPDQSEQGLDRYFSNGAHNVIAQSNLFLFRPIGTGWHNDSYAGEFLPYFINRASNSVQSSDPSEPLPQFSDIDEPLNKAYTKLFAIWLGVNIDSLFVPLSSATSSVAGEIFNQEERLFFNTTLFIISEVVLGIYILTAILVYFRRPGRYLARMPTSIAAIISLFAASAAVKDLQGTSHFSAKERAAFLKKLDARYGYGSYVGGDGSVHVGIEKTPFVRHRREVTFAHTKADKERSRGVKEGTGPEYELVGGGKINVSVWNRVVPGWVRRVGKGER</sequence>
<dbReference type="InterPro" id="IPR021840">
    <property type="entry name" value="DUF3433"/>
</dbReference>
<protein>
    <submittedName>
        <fullName evidence="3">Uncharacterized protein</fullName>
    </submittedName>
</protein>
<feature type="transmembrane region" description="Helical" evidence="2">
    <location>
        <begin position="137"/>
        <end position="161"/>
    </location>
</feature>
<accession>A0A6A6A5I1</accession>